<keyword evidence="3" id="KW-0732">Signal</keyword>
<keyword evidence="1" id="KW-0433">Leucine-rich repeat</keyword>
<keyword evidence="5" id="KW-1185">Reference proteome</keyword>
<sequence>MPCFSCITVAYLLCVASSKSHAEKVPRGEDRQNIMFGLNANVIEIDMRFEGLTQLPNASLLNPRTKVLLLAANNISSTTSELRTLASLEVLNVSRNRLRSLRFLPEPCSLRVLDASENVIADLTGPLQTCTELELLNLTRNEVSSLDGELLARTASLKSLYLSYNKLRSVSRDAFATLSQLEDLYLNGNELRELPDGLFRGLHALKRLWMNGNRLSALPLLDACCAHLKWALFNNNAIATPSAAALRALMASDAGVNVGLYNNPIRPAALRWVLAARDVERVVDEANCACGRLRRASATVYICVATACGVGADVDDWVVAVREAAAAV</sequence>
<evidence type="ECO:0000256" key="3">
    <source>
        <dbReference type="SAM" id="SignalP"/>
    </source>
</evidence>
<dbReference type="SMART" id="SM00369">
    <property type="entry name" value="LRR_TYP"/>
    <property type="match status" value="5"/>
</dbReference>
<dbReference type="Gene3D" id="3.80.10.10">
    <property type="entry name" value="Ribonuclease Inhibitor"/>
    <property type="match status" value="2"/>
</dbReference>
<dbReference type="SUPFAM" id="SSF52058">
    <property type="entry name" value="L domain-like"/>
    <property type="match status" value="1"/>
</dbReference>
<comment type="caution">
    <text evidence="4">The sequence shown here is derived from an EMBL/GenBank/DDBJ whole genome shotgun (WGS) entry which is preliminary data.</text>
</comment>
<dbReference type="InterPro" id="IPR032675">
    <property type="entry name" value="LRR_dom_sf"/>
</dbReference>
<dbReference type="SMART" id="SM00364">
    <property type="entry name" value="LRR_BAC"/>
    <property type="match status" value="4"/>
</dbReference>
<keyword evidence="2" id="KW-0677">Repeat</keyword>
<dbReference type="PANTHER" id="PTHR45617">
    <property type="entry name" value="LEUCINE RICH REPEAT FAMILY PROTEIN"/>
    <property type="match status" value="1"/>
</dbReference>
<dbReference type="AlphaFoldDB" id="A0AAN9WUC4"/>
<feature type="signal peptide" evidence="3">
    <location>
        <begin position="1"/>
        <end position="22"/>
    </location>
</feature>
<proteinExistence type="predicted"/>
<evidence type="ECO:0000313" key="4">
    <source>
        <dbReference type="EMBL" id="KAK7873903.1"/>
    </source>
</evidence>
<accession>A0AAN9WUC4</accession>
<dbReference type="Pfam" id="PF13855">
    <property type="entry name" value="LRR_8"/>
    <property type="match status" value="1"/>
</dbReference>
<dbReference type="EMBL" id="JAZDUA010000008">
    <property type="protein sequence ID" value="KAK7873903.1"/>
    <property type="molecule type" value="Genomic_DNA"/>
</dbReference>
<gene>
    <name evidence="4" type="ORF">R5R35_005756</name>
</gene>
<protein>
    <submittedName>
        <fullName evidence="4">Uncharacterized protein</fullName>
    </submittedName>
</protein>
<dbReference type="Proteomes" id="UP001378592">
    <property type="component" value="Unassembled WGS sequence"/>
</dbReference>
<evidence type="ECO:0000313" key="5">
    <source>
        <dbReference type="Proteomes" id="UP001378592"/>
    </source>
</evidence>
<dbReference type="PROSITE" id="PS51450">
    <property type="entry name" value="LRR"/>
    <property type="match status" value="1"/>
</dbReference>
<organism evidence="4 5">
    <name type="scientific">Gryllus longicercus</name>
    <dbReference type="NCBI Taxonomy" id="2509291"/>
    <lineage>
        <taxon>Eukaryota</taxon>
        <taxon>Metazoa</taxon>
        <taxon>Ecdysozoa</taxon>
        <taxon>Arthropoda</taxon>
        <taxon>Hexapoda</taxon>
        <taxon>Insecta</taxon>
        <taxon>Pterygota</taxon>
        <taxon>Neoptera</taxon>
        <taxon>Polyneoptera</taxon>
        <taxon>Orthoptera</taxon>
        <taxon>Ensifera</taxon>
        <taxon>Gryllidea</taxon>
        <taxon>Grylloidea</taxon>
        <taxon>Gryllidae</taxon>
        <taxon>Gryllinae</taxon>
        <taxon>Gryllus</taxon>
    </lineage>
</organism>
<evidence type="ECO:0000256" key="2">
    <source>
        <dbReference type="ARBA" id="ARBA00022737"/>
    </source>
</evidence>
<name>A0AAN9WUC4_9ORTH</name>
<reference evidence="4 5" key="1">
    <citation type="submission" date="2024-03" db="EMBL/GenBank/DDBJ databases">
        <title>The genome assembly and annotation of the cricket Gryllus longicercus Weissman &amp; Gray.</title>
        <authorList>
            <person name="Szrajer S."/>
            <person name="Gray D."/>
            <person name="Ylla G."/>
        </authorList>
    </citation>
    <scope>NUCLEOTIDE SEQUENCE [LARGE SCALE GENOMIC DNA]</scope>
    <source>
        <strain evidence="4">DAG 2021-001</strain>
        <tissue evidence="4">Whole body minus gut</tissue>
    </source>
</reference>
<dbReference type="InterPro" id="IPR003591">
    <property type="entry name" value="Leu-rich_rpt_typical-subtyp"/>
</dbReference>
<dbReference type="InterPro" id="IPR001611">
    <property type="entry name" value="Leu-rich_rpt"/>
</dbReference>
<feature type="chain" id="PRO_5042991126" evidence="3">
    <location>
        <begin position="23"/>
        <end position="328"/>
    </location>
</feature>
<evidence type="ECO:0000256" key="1">
    <source>
        <dbReference type="ARBA" id="ARBA00022614"/>
    </source>
</evidence>